<dbReference type="PRINTS" id="PR00344">
    <property type="entry name" value="BCTRLSENSOR"/>
</dbReference>
<dbReference type="InterPro" id="IPR004358">
    <property type="entry name" value="Sig_transdc_His_kin-like_C"/>
</dbReference>
<keyword evidence="6" id="KW-1185">Reference proteome</keyword>
<dbReference type="InterPro" id="IPR003594">
    <property type="entry name" value="HATPase_dom"/>
</dbReference>
<gene>
    <name evidence="5" type="ORF">GCM10022226_46610</name>
</gene>
<evidence type="ECO:0000313" key="5">
    <source>
        <dbReference type="EMBL" id="GAA3820987.1"/>
    </source>
</evidence>
<evidence type="ECO:0000313" key="6">
    <source>
        <dbReference type="Proteomes" id="UP001500888"/>
    </source>
</evidence>
<protein>
    <recommendedName>
        <fullName evidence="2">histidine kinase</fullName>
        <ecNumber evidence="2">2.7.13.3</ecNumber>
    </recommendedName>
</protein>
<sequence length="55" mass="5805">MTTRPEHPGGTGLGLPIARQIAEMAGGTLTIHDSVRGARFVVCLPLVTVGVRHQE</sequence>
<comment type="catalytic activity">
    <reaction evidence="1">
        <text>ATP + protein L-histidine = ADP + protein N-phospho-L-histidine.</text>
        <dbReference type="EC" id="2.7.13.3"/>
    </reaction>
</comment>
<dbReference type="Proteomes" id="UP001500888">
    <property type="component" value="Unassembled WGS sequence"/>
</dbReference>
<evidence type="ECO:0000259" key="4">
    <source>
        <dbReference type="Pfam" id="PF02518"/>
    </source>
</evidence>
<reference evidence="6" key="1">
    <citation type="journal article" date="2019" name="Int. J. Syst. Evol. Microbiol.">
        <title>The Global Catalogue of Microorganisms (GCM) 10K type strain sequencing project: providing services to taxonomists for standard genome sequencing and annotation.</title>
        <authorList>
            <consortium name="The Broad Institute Genomics Platform"/>
            <consortium name="The Broad Institute Genome Sequencing Center for Infectious Disease"/>
            <person name="Wu L."/>
            <person name="Ma J."/>
        </authorList>
    </citation>
    <scope>NUCLEOTIDE SEQUENCE [LARGE SCALE GENOMIC DNA]</scope>
    <source>
        <strain evidence="6">JCM 16908</strain>
    </source>
</reference>
<name>A0ABP7IKK5_9ACTN</name>
<proteinExistence type="predicted"/>
<evidence type="ECO:0000256" key="2">
    <source>
        <dbReference type="ARBA" id="ARBA00012438"/>
    </source>
</evidence>
<dbReference type="RefSeq" id="WP_344943902.1">
    <property type="nucleotide sequence ID" value="NZ_BAAAZR010000013.1"/>
</dbReference>
<comment type="caution">
    <text evidence="5">The sequence shown here is derived from an EMBL/GenBank/DDBJ whole genome shotgun (WGS) entry which is preliminary data.</text>
</comment>
<keyword evidence="3" id="KW-0902">Two-component regulatory system</keyword>
<evidence type="ECO:0000256" key="3">
    <source>
        <dbReference type="ARBA" id="ARBA00023012"/>
    </source>
</evidence>
<dbReference type="Pfam" id="PF02518">
    <property type="entry name" value="HATPase_c"/>
    <property type="match status" value="1"/>
</dbReference>
<dbReference type="SUPFAM" id="SSF55874">
    <property type="entry name" value="ATPase domain of HSP90 chaperone/DNA topoisomerase II/histidine kinase"/>
    <property type="match status" value="1"/>
</dbReference>
<evidence type="ECO:0000256" key="1">
    <source>
        <dbReference type="ARBA" id="ARBA00000085"/>
    </source>
</evidence>
<feature type="domain" description="Histidine kinase/HSP90-like ATPase" evidence="4">
    <location>
        <begin position="7"/>
        <end position="46"/>
    </location>
</feature>
<organism evidence="5 6">
    <name type="scientific">Sphaerisporangium flaviroseum</name>
    <dbReference type="NCBI Taxonomy" id="509199"/>
    <lineage>
        <taxon>Bacteria</taxon>
        <taxon>Bacillati</taxon>
        <taxon>Actinomycetota</taxon>
        <taxon>Actinomycetes</taxon>
        <taxon>Streptosporangiales</taxon>
        <taxon>Streptosporangiaceae</taxon>
        <taxon>Sphaerisporangium</taxon>
    </lineage>
</organism>
<dbReference type="EMBL" id="BAAAZR010000013">
    <property type="protein sequence ID" value="GAA3820987.1"/>
    <property type="molecule type" value="Genomic_DNA"/>
</dbReference>
<dbReference type="EC" id="2.7.13.3" evidence="2"/>
<dbReference type="InterPro" id="IPR036890">
    <property type="entry name" value="HATPase_C_sf"/>
</dbReference>
<accession>A0ABP7IKK5</accession>
<dbReference type="Gene3D" id="3.30.565.10">
    <property type="entry name" value="Histidine kinase-like ATPase, C-terminal domain"/>
    <property type="match status" value="1"/>
</dbReference>